<accession>A0A0L8FRH6</accession>
<protein>
    <submittedName>
        <fullName evidence="2">Uncharacterized protein</fullName>
    </submittedName>
</protein>
<dbReference type="EMBL" id="KQ427207">
    <property type="protein sequence ID" value="KOF67289.1"/>
    <property type="molecule type" value="Genomic_DNA"/>
</dbReference>
<organism evidence="2">
    <name type="scientific">Octopus bimaculoides</name>
    <name type="common">California two-spotted octopus</name>
    <dbReference type="NCBI Taxonomy" id="37653"/>
    <lineage>
        <taxon>Eukaryota</taxon>
        <taxon>Metazoa</taxon>
        <taxon>Spiralia</taxon>
        <taxon>Lophotrochozoa</taxon>
        <taxon>Mollusca</taxon>
        <taxon>Cephalopoda</taxon>
        <taxon>Coleoidea</taxon>
        <taxon>Octopodiformes</taxon>
        <taxon>Octopoda</taxon>
        <taxon>Incirrata</taxon>
        <taxon>Octopodidae</taxon>
        <taxon>Octopus</taxon>
    </lineage>
</organism>
<keyword evidence="1" id="KW-1133">Transmembrane helix</keyword>
<evidence type="ECO:0000256" key="1">
    <source>
        <dbReference type="SAM" id="Phobius"/>
    </source>
</evidence>
<keyword evidence="1" id="KW-0812">Transmembrane</keyword>
<dbReference type="STRING" id="37653.A0A0L8FRH6"/>
<dbReference type="OrthoDB" id="428346at2759"/>
<gene>
    <name evidence="2" type="ORF">OCBIM_22010019mg</name>
</gene>
<sequence>MRLLSLQAKNCQVWNIFYLVLLSVICMLILQDMYYKADSSLKRFSRISQLLENRIKQSTFQAVLQKNATDVKDKAMMIPKRTRYLIYRCTGGVGAVFCSGWGNRLIGIQSTYFLAKATERTFGIIMTHPCALTEIFTPNEYNWDFSLSMFQNMSSIYLSLRDKKDFTYGLTTLDFNAKYPQDVVYIVTNHNYLSQLQSNKLYKDKVPSKSNGALFTKVYQSLFKLRPSVQEELDSFLRKAKPNPKTNLTCAQIRVGKNPSVRWDSRGTMSDKSLNKIWEFLNETQTDSNIFVTTDSEKVRQLAKTYYGKRIFDTEGPIMHLDKPYGVRKLCGGLRKLILDQYILVICDKLIVSPSSFTRMPLMMRGTKNCFTLKGDVIKQI</sequence>
<dbReference type="Gene3D" id="3.40.50.11350">
    <property type="match status" value="1"/>
</dbReference>
<reference evidence="2" key="1">
    <citation type="submission" date="2015-07" db="EMBL/GenBank/DDBJ databases">
        <title>MeaNS - Measles Nucleotide Surveillance Program.</title>
        <authorList>
            <person name="Tran T."/>
            <person name="Druce J."/>
        </authorList>
    </citation>
    <scope>NUCLEOTIDE SEQUENCE</scope>
    <source>
        <strain evidence="2">UCB-OBI-ISO-001</strain>
        <tissue evidence="2">Gonad</tissue>
    </source>
</reference>
<proteinExistence type="predicted"/>
<keyword evidence="1" id="KW-0472">Membrane</keyword>
<dbReference type="AlphaFoldDB" id="A0A0L8FRH6"/>
<evidence type="ECO:0000313" key="2">
    <source>
        <dbReference type="EMBL" id="KOF67289.1"/>
    </source>
</evidence>
<name>A0A0L8FRH6_OCTBM</name>
<dbReference type="KEGG" id="obi:106881636"/>
<feature type="transmembrane region" description="Helical" evidence="1">
    <location>
        <begin position="12"/>
        <end position="35"/>
    </location>
</feature>